<keyword evidence="2" id="KW-1185">Reference proteome</keyword>
<comment type="caution">
    <text evidence="1">The sequence shown here is derived from an EMBL/GenBank/DDBJ whole genome shotgun (WGS) entry which is preliminary data.</text>
</comment>
<dbReference type="EMBL" id="QUBQ01000005">
    <property type="protein sequence ID" value="REK71410.1"/>
    <property type="molecule type" value="Genomic_DNA"/>
</dbReference>
<proteinExistence type="predicted"/>
<sequence length="265" mass="31112">MRCLSLRWRLWTRPEGNWALSIQPIGNRMKYFTAELYRKMQIRGFLVFHESEEDYAADRLWYVENDRDYEAESMAFYTYLEPIITRYMPQELQEAIQRGEGDLTGIDMPSPEFRRKAEAWKQELQREWDEARDLYWARYKEVESELPEERSMIHRLHDAKIIAETISADEKSIELLLDGSGSMLGHDHLFLRFEGVTHYESLSSLLDNNWLYEELDVSGNGFELRALLYTGSGLQDMNELIISASRVTVVTEHAVESSFSDGQLD</sequence>
<dbReference type="Pfam" id="PF13315">
    <property type="entry name" value="DUF4085"/>
    <property type="match status" value="1"/>
</dbReference>
<gene>
    <name evidence="1" type="ORF">DX130_20610</name>
</gene>
<name>A0A371P7B7_9BACL</name>
<protein>
    <submittedName>
        <fullName evidence="1">DUF4085 family protein</fullName>
    </submittedName>
</protein>
<reference evidence="1 2" key="1">
    <citation type="submission" date="2018-08" db="EMBL/GenBank/DDBJ databases">
        <title>Paenibacillus sp. M4BSY-1, whole genome shotgun sequence.</title>
        <authorList>
            <person name="Tuo L."/>
        </authorList>
    </citation>
    <scope>NUCLEOTIDE SEQUENCE [LARGE SCALE GENOMIC DNA]</scope>
    <source>
        <strain evidence="1 2">M4BSY-1</strain>
    </source>
</reference>
<evidence type="ECO:0000313" key="2">
    <source>
        <dbReference type="Proteomes" id="UP000261905"/>
    </source>
</evidence>
<dbReference type="InterPro" id="IPR025144">
    <property type="entry name" value="DUF4085"/>
</dbReference>
<dbReference type="OrthoDB" id="2563891at2"/>
<organism evidence="1 2">
    <name type="scientific">Paenibacillus paeoniae</name>
    <dbReference type="NCBI Taxonomy" id="2292705"/>
    <lineage>
        <taxon>Bacteria</taxon>
        <taxon>Bacillati</taxon>
        <taxon>Bacillota</taxon>
        <taxon>Bacilli</taxon>
        <taxon>Bacillales</taxon>
        <taxon>Paenibacillaceae</taxon>
        <taxon>Paenibacillus</taxon>
    </lineage>
</organism>
<dbReference type="Proteomes" id="UP000261905">
    <property type="component" value="Unassembled WGS sequence"/>
</dbReference>
<evidence type="ECO:0000313" key="1">
    <source>
        <dbReference type="EMBL" id="REK71410.1"/>
    </source>
</evidence>
<dbReference type="AlphaFoldDB" id="A0A371P7B7"/>
<accession>A0A371P7B7</accession>